<feature type="binding site" evidence="13">
    <location>
        <position position="164"/>
    </location>
    <ligand>
        <name>Fe cation</name>
        <dbReference type="ChEBI" id="CHEBI:24875"/>
    </ligand>
</feature>
<evidence type="ECO:0000313" key="15">
    <source>
        <dbReference type="EMBL" id="KLU99815.1"/>
    </source>
</evidence>
<feature type="domain" description="Biopterin-dependent aromatic amino acid hydroxylase family profile" evidence="14">
    <location>
        <begin position="1"/>
        <end position="288"/>
    </location>
</feature>
<comment type="pathway">
    <text evidence="3">Amino-acid degradation; L-phenylalanine degradation; acetoacetate and fumarate from L-phenylalanine: step 1/6.</text>
</comment>
<dbReference type="PROSITE" id="PS51410">
    <property type="entry name" value="BH4_AAA_HYDROXYL_2"/>
    <property type="match status" value="1"/>
</dbReference>
<evidence type="ECO:0000256" key="4">
    <source>
        <dbReference type="ARBA" id="ARBA00009712"/>
    </source>
</evidence>
<dbReference type="NCBIfam" id="TIGR01267">
    <property type="entry name" value="Phe4hydrox_mono"/>
    <property type="match status" value="1"/>
</dbReference>
<gene>
    <name evidence="15" type="primary">phhA</name>
    <name evidence="15" type="ORF">ABT58_15185</name>
</gene>
<organism evidence="15 16">
    <name type="scientific">Photobacterium aphoticum</name>
    <dbReference type="NCBI Taxonomy" id="754436"/>
    <lineage>
        <taxon>Bacteria</taxon>
        <taxon>Pseudomonadati</taxon>
        <taxon>Pseudomonadota</taxon>
        <taxon>Gammaproteobacteria</taxon>
        <taxon>Vibrionales</taxon>
        <taxon>Vibrionaceae</taxon>
        <taxon>Photobacterium</taxon>
    </lineage>
</organism>
<dbReference type="InterPro" id="IPR001273">
    <property type="entry name" value="ArAA_hydroxylase"/>
</dbReference>
<dbReference type="Pfam" id="PF00351">
    <property type="entry name" value="Biopterin_H"/>
    <property type="match status" value="1"/>
</dbReference>
<comment type="cofactor">
    <cofactor evidence="2 13">
        <name>Fe(2+)</name>
        <dbReference type="ChEBI" id="CHEBI:29033"/>
    </cofactor>
</comment>
<dbReference type="Proteomes" id="UP000036426">
    <property type="component" value="Unassembled WGS sequence"/>
</dbReference>
<evidence type="ECO:0000256" key="9">
    <source>
        <dbReference type="ARBA" id="ARBA00023004"/>
    </source>
</evidence>
<dbReference type="EMBL" id="LDOV01000027">
    <property type="protein sequence ID" value="KLU99815.1"/>
    <property type="molecule type" value="Genomic_DNA"/>
</dbReference>
<evidence type="ECO:0000256" key="1">
    <source>
        <dbReference type="ARBA" id="ARBA00001060"/>
    </source>
</evidence>
<accession>A0A0J1GJR2</accession>
<dbReference type="SUPFAM" id="SSF56534">
    <property type="entry name" value="Aromatic aminoacid monoxygenases, catalytic and oligomerization domains"/>
    <property type="match status" value="1"/>
</dbReference>
<dbReference type="OrthoDB" id="9780502at2"/>
<evidence type="ECO:0000256" key="3">
    <source>
        <dbReference type="ARBA" id="ARBA00005088"/>
    </source>
</evidence>
<dbReference type="InterPro" id="IPR005960">
    <property type="entry name" value="Phe-4-hydroxylase_mono"/>
</dbReference>
<dbReference type="PANTHER" id="PTHR11473">
    <property type="entry name" value="AROMATIC AMINO ACID HYDROXYLASE"/>
    <property type="match status" value="1"/>
</dbReference>
<evidence type="ECO:0000256" key="12">
    <source>
        <dbReference type="ARBA" id="ARBA00029922"/>
    </source>
</evidence>
<keyword evidence="9 13" id="KW-0408">Iron</keyword>
<keyword evidence="10 15" id="KW-0503">Monooxygenase</keyword>
<dbReference type="CDD" id="cd03348">
    <property type="entry name" value="pro_PheOH"/>
    <property type="match status" value="1"/>
</dbReference>
<dbReference type="InterPro" id="IPR019774">
    <property type="entry name" value="Aromatic-AA_hydroxylase_C"/>
</dbReference>
<evidence type="ECO:0000256" key="8">
    <source>
        <dbReference type="ARBA" id="ARBA00023002"/>
    </source>
</evidence>
<feature type="binding site" evidence="13">
    <location>
        <position position="119"/>
    </location>
    <ligand>
        <name>Fe cation</name>
        <dbReference type="ChEBI" id="CHEBI:24875"/>
    </ligand>
</feature>
<evidence type="ECO:0000256" key="10">
    <source>
        <dbReference type="ARBA" id="ARBA00023033"/>
    </source>
</evidence>
<evidence type="ECO:0000256" key="11">
    <source>
        <dbReference type="ARBA" id="ARBA00023232"/>
    </source>
</evidence>
<name>A0A0J1GJR2_9GAMM</name>
<keyword evidence="7 13" id="KW-0479">Metal-binding</keyword>
<keyword evidence="11" id="KW-0585">Phenylalanine catabolism</keyword>
<dbReference type="RefSeq" id="WP_047875273.1">
    <property type="nucleotide sequence ID" value="NZ_BMYC01000003.1"/>
</dbReference>
<evidence type="ECO:0000259" key="14">
    <source>
        <dbReference type="PROSITE" id="PS51410"/>
    </source>
</evidence>
<proteinExistence type="inferred from homology"/>
<dbReference type="AlphaFoldDB" id="A0A0J1GJR2"/>
<dbReference type="PATRIC" id="fig|754436.4.peg.3217"/>
<dbReference type="PROSITE" id="PS00367">
    <property type="entry name" value="BH4_AAA_HYDROXYL_1"/>
    <property type="match status" value="1"/>
</dbReference>
<comment type="catalytic activity">
    <reaction evidence="1">
        <text>(6R)-L-erythro-5,6,7,8-tetrahydrobiopterin + L-phenylalanine + O2 = (4aS,6R)-4a-hydroxy-L-erythro-5,6,7,8-tetrahydrobiopterin + L-tyrosine</text>
        <dbReference type="Rhea" id="RHEA:20273"/>
        <dbReference type="ChEBI" id="CHEBI:15379"/>
        <dbReference type="ChEBI" id="CHEBI:15642"/>
        <dbReference type="ChEBI" id="CHEBI:58095"/>
        <dbReference type="ChEBI" id="CHEBI:58315"/>
        <dbReference type="ChEBI" id="CHEBI:59560"/>
        <dbReference type="EC" id="1.14.16.1"/>
    </reaction>
</comment>
<dbReference type="NCBIfam" id="NF008877">
    <property type="entry name" value="PRK11913.1-2"/>
    <property type="match status" value="1"/>
</dbReference>
<evidence type="ECO:0000256" key="13">
    <source>
        <dbReference type="PIRSR" id="PIRSR601273-2"/>
    </source>
</evidence>
<protein>
    <recommendedName>
        <fullName evidence="6">Phenylalanine-4-hydroxylase</fullName>
        <ecNumber evidence="5">1.14.16.1</ecNumber>
    </recommendedName>
    <alternativeName>
        <fullName evidence="12">Phe-4-monooxygenase</fullName>
    </alternativeName>
</protein>
<sequence>MTQYVSKKPDPQGIVHWSDEEHHVWHDLVARQQACLPGRACQAYLDGLDLLDLPTDRVPQLGDINRVLLATTGWQCAPVPALINFDRFFSLLAEQQFPVATFLRTREEFDYLQEPDFFHEIFGHCAMLTNPAFAQFTHMYGRLGLNASHEDRVYLARLYWFTVEFGLLKEALDKEDSLKEAQPNERKATRIYGGGILSSPGETQYALRTQESDGPVPLHKPFEPVDVMRTPYRIDIMQPVYFVLDDIQQLYDLAHTDVMALVQEAKAKGLHTPLFAPKVKSSQPVITS</sequence>
<keyword evidence="8 15" id="KW-0560">Oxidoreductase</keyword>
<comment type="similarity">
    <text evidence="4">Belongs to the biopterin-dependent aromatic amino acid hydroxylase family.</text>
</comment>
<comment type="caution">
    <text evidence="15">The sequence shown here is derived from an EMBL/GenBank/DDBJ whole genome shotgun (WGS) entry which is preliminary data.</text>
</comment>
<evidence type="ECO:0000256" key="6">
    <source>
        <dbReference type="ARBA" id="ARBA00020276"/>
    </source>
</evidence>
<keyword evidence="16" id="KW-1185">Reference proteome</keyword>
<dbReference type="UniPathway" id="UPA00139">
    <property type="reaction ID" value="UER00337"/>
</dbReference>
<dbReference type="EC" id="1.14.16.1" evidence="5"/>
<evidence type="ECO:0000256" key="2">
    <source>
        <dbReference type="ARBA" id="ARBA00001954"/>
    </source>
</evidence>
<reference evidence="15 16" key="1">
    <citation type="submission" date="2015-05" db="EMBL/GenBank/DDBJ databases">
        <title>Photobacterium galathea sp. nov.</title>
        <authorList>
            <person name="Machado H."/>
            <person name="Gram L."/>
        </authorList>
    </citation>
    <scope>NUCLEOTIDE SEQUENCE [LARGE SCALE GENOMIC DNA]</scope>
    <source>
        <strain evidence="15 16">DSM 25995</strain>
    </source>
</reference>
<dbReference type="PRINTS" id="PR00372">
    <property type="entry name" value="FYWHYDRXLASE"/>
</dbReference>
<evidence type="ECO:0000256" key="5">
    <source>
        <dbReference type="ARBA" id="ARBA00011995"/>
    </source>
</evidence>
<dbReference type="Gene3D" id="1.10.800.10">
    <property type="entry name" value="Aromatic amino acid hydroxylase"/>
    <property type="match status" value="1"/>
</dbReference>
<evidence type="ECO:0000313" key="16">
    <source>
        <dbReference type="Proteomes" id="UP000036426"/>
    </source>
</evidence>
<feature type="binding site" evidence="13">
    <location>
        <position position="124"/>
    </location>
    <ligand>
        <name>Fe cation</name>
        <dbReference type="ChEBI" id="CHEBI:24875"/>
    </ligand>
</feature>
<dbReference type="PANTHER" id="PTHR11473:SF24">
    <property type="entry name" value="PHENYLALANINE-4-HYDROXYLASE"/>
    <property type="match status" value="1"/>
</dbReference>
<dbReference type="GO" id="GO:0004505">
    <property type="term" value="F:phenylalanine 4-monooxygenase activity"/>
    <property type="evidence" value="ECO:0007669"/>
    <property type="project" value="UniProtKB-EC"/>
</dbReference>
<dbReference type="InterPro" id="IPR018301">
    <property type="entry name" value="ArAA_hydroxylase_Fe/CU_BS"/>
</dbReference>
<dbReference type="InterPro" id="IPR036951">
    <property type="entry name" value="ArAA_hydroxylase_sf"/>
</dbReference>
<dbReference type="InterPro" id="IPR036329">
    <property type="entry name" value="Aro-AA_hydroxylase_C_sf"/>
</dbReference>
<dbReference type="GO" id="GO:0006559">
    <property type="term" value="P:L-phenylalanine catabolic process"/>
    <property type="evidence" value="ECO:0007669"/>
    <property type="project" value="UniProtKB-UniPathway"/>
</dbReference>
<dbReference type="GO" id="GO:0005506">
    <property type="term" value="F:iron ion binding"/>
    <property type="evidence" value="ECO:0007669"/>
    <property type="project" value="InterPro"/>
</dbReference>
<evidence type="ECO:0000256" key="7">
    <source>
        <dbReference type="ARBA" id="ARBA00022723"/>
    </source>
</evidence>